<evidence type="ECO:0000256" key="3">
    <source>
        <dbReference type="ARBA" id="ARBA00023002"/>
    </source>
</evidence>
<name>A0A919S6T3_9ACTN</name>
<dbReference type="InterPro" id="IPR008972">
    <property type="entry name" value="Cupredoxin"/>
</dbReference>
<proteinExistence type="inferred from homology"/>
<dbReference type="EMBL" id="BOQL01000018">
    <property type="protein sequence ID" value="GIM65988.1"/>
    <property type="molecule type" value="Genomic_DNA"/>
</dbReference>
<keyword evidence="3" id="KW-0560">Oxidoreductase</keyword>
<keyword evidence="2" id="KW-0479">Metal-binding</keyword>
<reference evidence="6" key="1">
    <citation type="submission" date="2021-03" db="EMBL/GenBank/DDBJ databases">
        <title>Whole genome shotgun sequence of Actinoplanes auranticolor NBRC 12245.</title>
        <authorList>
            <person name="Komaki H."/>
            <person name="Tamura T."/>
        </authorList>
    </citation>
    <scope>NUCLEOTIDE SEQUENCE</scope>
    <source>
        <strain evidence="6">NBRC 12245</strain>
    </source>
</reference>
<dbReference type="InterPro" id="IPR011707">
    <property type="entry name" value="Cu-oxidase-like_N"/>
</dbReference>
<dbReference type="PROSITE" id="PS00080">
    <property type="entry name" value="MULTICOPPER_OXIDASE2"/>
    <property type="match status" value="1"/>
</dbReference>
<accession>A0A919S6T3</accession>
<dbReference type="InterPro" id="IPR045087">
    <property type="entry name" value="Cu-oxidase_fam"/>
</dbReference>
<dbReference type="PANTHER" id="PTHR48267:SF1">
    <property type="entry name" value="BILIRUBIN OXIDASE"/>
    <property type="match status" value="1"/>
</dbReference>
<dbReference type="InterPro" id="IPR002355">
    <property type="entry name" value="Cu_oxidase_Cu_BS"/>
</dbReference>
<gene>
    <name evidence="6" type="ORF">Aau02nite_21140</name>
</gene>
<dbReference type="PANTHER" id="PTHR48267">
    <property type="entry name" value="CUPREDOXIN SUPERFAMILY PROTEIN"/>
    <property type="match status" value="1"/>
</dbReference>
<dbReference type="CDD" id="cd13890">
    <property type="entry name" value="CuRO_3_CueO_FtsP"/>
    <property type="match status" value="1"/>
</dbReference>
<evidence type="ECO:0000313" key="6">
    <source>
        <dbReference type="EMBL" id="GIM65988.1"/>
    </source>
</evidence>
<dbReference type="InterPro" id="IPR011706">
    <property type="entry name" value="Cu-oxidase_C"/>
</dbReference>
<dbReference type="Pfam" id="PF07731">
    <property type="entry name" value="Cu-oxidase_2"/>
    <property type="match status" value="1"/>
</dbReference>
<evidence type="ECO:0000256" key="2">
    <source>
        <dbReference type="ARBA" id="ARBA00022723"/>
    </source>
</evidence>
<dbReference type="GO" id="GO:0016491">
    <property type="term" value="F:oxidoreductase activity"/>
    <property type="evidence" value="ECO:0007669"/>
    <property type="project" value="UniProtKB-KW"/>
</dbReference>
<comment type="similarity">
    <text evidence="1">Belongs to the multicopper oxidase family.</text>
</comment>
<evidence type="ECO:0000313" key="7">
    <source>
        <dbReference type="Proteomes" id="UP000681340"/>
    </source>
</evidence>
<dbReference type="Gene3D" id="2.60.40.420">
    <property type="entry name" value="Cupredoxins - blue copper proteins"/>
    <property type="match status" value="3"/>
</dbReference>
<sequence length="490" mass="53016">MKRRNLLSLAALSAAGTFLGGCSRGGGNTGLAFTNRLRIPPLATSQTGADGAKRFALTLLPGGRSEFLPGRITMNTWGINGPYLGPTVRAARGDKVRMTVTNRLPETSTLHWHGMRLPARMDGGPHQMIEPGATWTPEWTIDQPATTAWFHPHLHERTALHVYRGLAGLFLIDDPAGPRLPSRYGVDDIPLIVQDKNLDDDGSLPTGGVDEGTFGLLGNTILVNGTYDPFLEVTTELVRFRLLNASNARVYRVGFADNRTFDVVAGDAGPLPGPAPVDRVKISPGERIEFVARFTAGETVVLNSRGEPEKAANDIEEDDFDLLKVVAAGRLAPSDPLPATLGGTATVAAPAGARTRRFALSGSEINDKDMDMTRIDEVVPAGALEIWEIDNTTYAHNFHIHEVAFRILDINGAPPPAYQAGPKDTVFLAKKAKARLLVQFGEFVDPAAPYMYHCHLLRHEDKGMMGQFVIVEPGSEDRIPRTIPGGHAHN</sequence>
<dbReference type="SUPFAM" id="SSF49503">
    <property type="entry name" value="Cupredoxins"/>
    <property type="match status" value="3"/>
</dbReference>
<dbReference type="PROSITE" id="PS51257">
    <property type="entry name" value="PROKAR_LIPOPROTEIN"/>
    <property type="match status" value="1"/>
</dbReference>
<evidence type="ECO:0000256" key="1">
    <source>
        <dbReference type="ARBA" id="ARBA00010609"/>
    </source>
</evidence>
<protein>
    <submittedName>
        <fullName evidence="6">Multicopper oxidase</fullName>
    </submittedName>
</protein>
<dbReference type="AlphaFoldDB" id="A0A919S6T3"/>
<comment type="caution">
    <text evidence="6">The sequence shown here is derived from an EMBL/GenBank/DDBJ whole genome shotgun (WGS) entry which is preliminary data.</text>
</comment>
<dbReference type="Proteomes" id="UP000681340">
    <property type="component" value="Unassembled WGS sequence"/>
</dbReference>
<feature type="domain" description="Plastocyanin-like" evidence="5">
    <location>
        <begin position="73"/>
        <end position="176"/>
    </location>
</feature>
<dbReference type="GO" id="GO:0005507">
    <property type="term" value="F:copper ion binding"/>
    <property type="evidence" value="ECO:0007669"/>
    <property type="project" value="InterPro"/>
</dbReference>
<evidence type="ECO:0000259" key="5">
    <source>
        <dbReference type="Pfam" id="PF07732"/>
    </source>
</evidence>
<keyword evidence="7" id="KW-1185">Reference proteome</keyword>
<evidence type="ECO:0000259" key="4">
    <source>
        <dbReference type="Pfam" id="PF07731"/>
    </source>
</evidence>
<dbReference type="CDD" id="cd04232">
    <property type="entry name" value="CuRO_1_CueO_FtsP"/>
    <property type="match status" value="1"/>
</dbReference>
<organism evidence="6 7">
    <name type="scientific">Actinoplanes auranticolor</name>
    <dbReference type="NCBI Taxonomy" id="47988"/>
    <lineage>
        <taxon>Bacteria</taxon>
        <taxon>Bacillati</taxon>
        <taxon>Actinomycetota</taxon>
        <taxon>Actinomycetes</taxon>
        <taxon>Micromonosporales</taxon>
        <taxon>Micromonosporaceae</taxon>
        <taxon>Actinoplanes</taxon>
    </lineage>
</organism>
<dbReference type="Pfam" id="PF07732">
    <property type="entry name" value="Cu-oxidase_3"/>
    <property type="match status" value="1"/>
</dbReference>
<feature type="domain" description="Plastocyanin-like" evidence="4">
    <location>
        <begin position="360"/>
        <end position="471"/>
    </location>
</feature>